<dbReference type="PANTHER" id="PTHR12001">
    <property type="entry name" value="GERANYLGERANYL PYROPHOSPHATE SYNTHASE"/>
    <property type="match status" value="1"/>
</dbReference>
<evidence type="ECO:0000256" key="4">
    <source>
        <dbReference type="ARBA" id="ARBA00022723"/>
    </source>
</evidence>
<organism evidence="7 8">
    <name type="scientific">Campylobacter gracilis RM3268</name>
    <dbReference type="NCBI Taxonomy" id="553220"/>
    <lineage>
        <taxon>Bacteria</taxon>
        <taxon>Pseudomonadati</taxon>
        <taxon>Campylobacterota</taxon>
        <taxon>Epsilonproteobacteria</taxon>
        <taxon>Campylobacterales</taxon>
        <taxon>Campylobacteraceae</taxon>
        <taxon>Campylobacter</taxon>
    </lineage>
</organism>
<comment type="caution">
    <text evidence="7">The sequence shown here is derived from an EMBL/GenBank/DDBJ whole genome shotgun (WGS) entry which is preliminary data.</text>
</comment>
<dbReference type="EMBL" id="ACYG01000019">
    <property type="protein sequence ID" value="EEV18252.1"/>
    <property type="molecule type" value="Genomic_DNA"/>
</dbReference>
<name>C8PGL4_9BACT</name>
<dbReference type="Proteomes" id="UP000005709">
    <property type="component" value="Unassembled WGS sequence"/>
</dbReference>
<comment type="similarity">
    <text evidence="2 6">Belongs to the FPP/GGPP synthase family.</text>
</comment>
<dbReference type="RefSeq" id="WP_005870615.1">
    <property type="nucleotide sequence ID" value="NZ_ACYG01000019.1"/>
</dbReference>
<proteinExistence type="inferred from homology"/>
<dbReference type="PROSITE" id="PS00723">
    <property type="entry name" value="POLYPRENYL_SYNTHASE_1"/>
    <property type="match status" value="1"/>
</dbReference>
<dbReference type="eggNOG" id="COG0142">
    <property type="taxonomic scope" value="Bacteria"/>
</dbReference>
<keyword evidence="3 6" id="KW-0808">Transferase</keyword>
<dbReference type="CDD" id="cd00685">
    <property type="entry name" value="Trans_IPPS_HT"/>
    <property type="match status" value="1"/>
</dbReference>
<keyword evidence="8" id="KW-1185">Reference proteome</keyword>
<evidence type="ECO:0000256" key="1">
    <source>
        <dbReference type="ARBA" id="ARBA00001946"/>
    </source>
</evidence>
<evidence type="ECO:0000256" key="3">
    <source>
        <dbReference type="ARBA" id="ARBA00022679"/>
    </source>
</evidence>
<keyword evidence="5" id="KW-0460">Magnesium</keyword>
<dbReference type="GO" id="GO:0046872">
    <property type="term" value="F:metal ion binding"/>
    <property type="evidence" value="ECO:0007669"/>
    <property type="project" value="UniProtKB-KW"/>
</dbReference>
<comment type="cofactor">
    <cofactor evidence="1">
        <name>Mg(2+)</name>
        <dbReference type="ChEBI" id="CHEBI:18420"/>
    </cofactor>
</comment>
<dbReference type="Gene3D" id="1.10.600.10">
    <property type="entry name" value="Farnesyl Diphosphate Synthase"/>
    <property type="match status" value="1"/>
</dbReference>
<gene>
    <name evidence="7" type="ORF">CAMGR0001_1009</name>
</gene>
<evidence type="ECO:0000313" key="7">
    <source>
        <dbReference type="EMBL" id="EEV18252.1"/>
    </source>
</evidence>
<dbReference type="SUPFAM" id="SSF48576">
    <property type="entry name" value="Terpenoid synthases"/>
    <property type="match status" value="1"/>
</dbReference>
<dbReference type="InterPro" id="IPR000092">
    <property type="entry name" value="Polyprenyl_synt"/>
</dbReference>
<dbReference type="STRING" id="824.CGRAC_1086"/>
<dbReference type="Pfam" id="PF00348">
    <property type="entry name" value="polyprenyl_synt"/>
    <property type="match status" value="2"/>
</dbReference>
<dbReference type="GO" id="GO:0008299">
    <property type="term" value="P:isoprenoid biosynthetic process"/>
    <property type="evidence" value="ECO:0007669"/>
    <property type="project" value="InterPro"/>
</dbReference>
<evidence type="ECO:0000313" key="8">
    <source>
        <dbReference type="Proteomes" id="UP000005709"/>
    </source>
</evidence>
<evidence type="ECO:0000256" key="5">
    <source>
        <dbReference type="ARBA" id="ARBA00022842"/>
    </source>
</evidence>
<dbReference type="GO" id="GO:0004659">
    <property type="term" value="F:prenyltransferase activity"/>
    <property type="evidence" value="ECO:0007669"/>
    <property type="project" value="InterPro"/>
</dbReference>
<dbReference type="PANTHER" id="PTHR12001:SF69">
    <property type="entry name" value="ALL TRANS-POLYPRENYL-DIPHOSPHATE SYNTHASE PDSS1"/>
    <property type="match status" value="1"/>
</dbReference>
<protein>
    <submittedName>
        <fullName evidence="7">Polyprenyl synthetase</fullName>
    </submittedName>
</protein>
<sequence length="330" mass="36735">MQDQIDLIMKSFIADCGYEPASEMFDRLSPGKKLRSKLLLNIARKDEKSLRLCAIIELIQAASLLHDDVIDESSVRRGKPSINATYGSKNAVMLGDILYSKAYFELSKFESRIAAALSLAVTKLAVGELMDVSLSDDFNDDASKYLQMIYLKTSALIEEVARCGAFLKFGSAENRGEISDMSGKKNEGEIPSAAKDHNKISSASAKFGKYGKNLGLAFQIIDDILDVTQSSEALGKPSLSDFAEGKTTLPYIYLYGNLDDAQRQKLRSFFKKQLCESEISWIKAKLSEHGIIERCINEARAYGQKALEAVAEFKNDKLEQIVRDMIDREF</sequence>
<dbReference type="InterPro" id="IPR008949">
    <property type="entry name" value="Isoprenoid_synthase_dom_sf"/>
</dbReference>
<evidence type="ECO:0000256" key="2">
    <source>
        <dbReference type="ARBA" id="ARBA00006706"/>
    </source>
</evidence>
<dbReference type="PROSITE" id="PS00444">
    <property type="entry name" value="POLYPRENYL_SYNTHASE_2"/>
    <property type="match status" value="1"/>
</dbReference>
<accession>C8PGL4</accession>
<reference evidence="7 8" key="1">
    <citation type="submission" date="2009-07" db="EMBL/GenBank/DDBJ databases">
        <authorList>
            <person name="Madupu R."/>
            <person name="Sebastian Y."/>
            <person name="Durkin A.S."/>
            <person name="Torralba M."/>
            <person name="Methe B."/>
            <person name="Sutton G.G."/>
            <person name="Strausberg R.L."/>
            <person name="Nelson K.E."/>
        </authorList>
    </citation>
    <scope>NUCLEOTIDE SEQUENCE [LARGE SCALE GENOMIC DNA]</scope>
    <source>
        <strain evidence="7 8">RM3268</strain>
    </source>
</reference>
<dbReference type="AlphaFoldDB" id="C8PGL4"/>
<keyword evidence="4" id="KW-0479">Metal-binding</keyword>
<dbReference type="OrthoDB" id="9805316at2"/>
<evidence type="ECO:0000256" key="6">
    <source>
        <dbReference type="RuleBase" id="RU004466"/>
    </source>
</evidence>
<dbReference type="InterPro" id="IPR033749">
    <property type="entry name" value="Polyprenyl_synt_CS"/>
</dbReference>